<gene>
    <name evidence="1" type="ORF">GCM10025782_20710</name>
</gene>
<evidence type="ECO:0000313" key="1">
    <source>
        <dbReference type="EMBL" id="GAA4722712.1"/>
    </source>
</evidence>
<protein>
    <recommendedName>
        <fullName evidence="3">Helix-turn-helix domain-containing protein</fullName>
    </recommendedName>
</protein>
<reference evidence="2" key="1">
    <citation type="journal article" date="2019" name="Int. J. Syst. Evol. Microbiol.">
        <title>The Global Catalogue of Microorganisms (GCM) 10K type strain sequencing project: providing services to taxonomists for standard genome sequencing and annotation.</title>
        <authorList>
            <consortium name="The Broad Institute Genomics Platform"/>
            <consortium name="The Broad Institute Genome Sequencing Center for Infectious Disease"/>
            <person name="Wu L."/>
            <person name="Ma J."/>
        </authorList>
    </citation>
    <scope>NUCLEOTIDE SEQUENCE [LARGE SCALE GENOMIC DNA]</scope>
    <source>
        <strain evidence="2">JCM 18961</strain>
    </source>
</reference>
<evidence type="ECO:0000313" key="2">
    <source>
        <dbReference type="Proteomes" id="UP001500556"/>
    </source>
</evidence>
<proteinExistence type="predicted"/>
<keyword evidence="2" id="KW-1185">Reference proteome</keyword>
<sequence length="67" mass="7083">MDLAETGRISLTLNQAASAVGFSAKTLRGAIASGGLIAHRATDAPNSKFIVLVEDLRTWVENLPFAK</sequence>
<dbReference type="EMBL" id="BAABLO010000009">
    <property type="protein sequence ID" value="GAA4722712.1"/>
    <property type="molecule type" value="Genomic_DNA"/>
</dbReference>
<dbReference type="RefSeq" id="WP_345503062.1">
    <property type="nucleotide sequence ID" value="NZ_BAABLO010000009.1"/>
</dbReference>
<comment type="caution">
    <text evidence="1">The sequence shown here is derived from an EMBL/GenBank/DDBJ whole genome shotgun (WGS) entry which is preliminary data.</text>
</comment>
<name>A0ABP8Y6R5_9MICO</name>
<evidence type="ECO:0008006" key="3">
    <source>
        <dbReference type="Google" id="ProtNLM"/>
    </source>
</evidence>
<accession>A0ABP8Y6R5</accession>
<organism evidence="1 2">
    <name type="scientific">Pedococcus ginsenosidimutans</name>
    <dbReference type="NCBI Taxonomy" id="490570"/>
    <lineage>
        <taxon>Bacteria</taxon>
        <taxon>Bacillati</taxon>
        <taxon>Actinomycetota</taxon>
        <taxon>Actinomycetes</taxon>
        <taxon>Micrococcales</taxon>
        <taxon>Intrasporangiaceae</taxon>
        <taxon>Pedococcus</taxon>
    </lineage>
</organism>
<dbReference type="Proteomes" id="UP001500556">
    <property type="component" value="Unassembled WGS sequence"/>
</dbReference>